<reference evidence="2 3" key="1">
    <citation type="journal article" date="2024" name="Plant Biotechnol. J.">
        <title>Dendrobium thyrsiflorum genome and its molecular insights into genes involved in important horticultural traits.</title>
        <authorList>
            <person name="Chen B."/>
            <person name="Wang J.Y."/>
            <person name="Zheng P.J."/>
            <person name="Li K.L."/>
            <person name="Liang Y.M."/>
            <person name="Chen X.F."/>
            <person name="Zhang C."/>
            <person name="Zhao X."/>
            <person name="He X."/>
            <person name="Zhang G.Q."/>
            <person name="Liu Z.J."/>
            <person name="Xu Q."/>
        </authorList>
    </citation>
    <scope>NUCLEOTIDE SEQUENCE [LARGE SCALE GENOMIC DNA]</scope>
    <source>
        <strain evidence="2">GZMU011</strain>
    </source>
</reference>
<feature type="compositionally biased region" description="Polar residues" evidence="1">
    <location>
        <begin position="1"/>
        <end position="14"/>
    </location>
</feature>
<gene>
    <name evidence="2" type="ORF">M5K25_011032</name>
</gene>
<feature type="region of interest" description="Disordered" evidence="1">
    <location>
        <begin position="190"/>
        <end position="219"/>
    </location>
</feature>
<dbReference type="EMBL" id="JANQDX010000009">
    <property type="protein sequence ID" value="KAL0918976.1"/>
    <property type="molecule type" value="Genomic_DNA"/>
</dbReference>
<protein>
    <submittedName>
        <fullName evidence="2">Uncharacterized protein</fullName>
    </submittedName>
</protein>
<evidence type="ECO:0000313" key="3">
    <source>
        <dbReference type="Proteomes" id="UP001552299"/>
    </source>
</evidence>
<dbReference type="AlphaFoldDB" id="A0ABD0V233"/>
<organism evidence="2 3">
    <name type="scientific">Dendrobium thyrsiflorum</name>
    <name type="common">Pinecone-like raceme dendrobium</name>
    <name type="synonym">Orchid</name>
    <dbReference type="NCBI Taxonomy" id="117978"/>
    <lineage>
        <taxon>Eukaryota</taxon>
        <taxon>Viridiplantae</taxon>
        <taxon>Streptophyta</taxon>
        <taxon>Embryophyta</taxon>
        <taxon>Tracheophyta</taxon>
        <taxon>Spermatophyta</taxon>
        <taxon>Magnoliopsida</taxon>
        <taxon>Liliopsida</taxon>
        <taxon>Asparagales</taxon>
        <taxon>Orchidaceae</taxon>
        <taxon>Epidendroideae</taxon>
        <taxon>Malaxideae</taxon>
        <taxon>Dendrobiinae</taxon>
        <taxon>Dendrobium</taxon>
    </lineage>
</organism>
<name>A0ABD0V233_DENTH</name>
<feature type="compositionally biased region" description="Acidic residues" evidence="1">
    <location>
        <begin position="195"/>
        <end position="204"/>
    </location>
</feature>
<comment type="caution">
    <text evidence="2">The sequence shown here is derived from an EMBL/GenBank/DDBJ whole genome shotgun (WGS) entry which is preliminary data.</text>
</comment>
<sequence length="297" mass="33558">MRTTIDSWATLKNGSSKDIHPSTQNPEKSEKITSKCSVTPAKTSRRCLLQRTTLKSRTAMSDKECNPPSQRSRTKLELTNDLSKEIAKAMPHLEFKMPHLKSYIARSDPVNQHGCTYESMALLDVNNSLNVRKKYHQMGDMKIIGINGKADIRHILEHYNDINSCMSFGKMAELDAGGGGMVLNRKLEPSQIPNQDEEAEESDALESGLNSEDVNLDRRPRRDAKRTAWKFLECMMEAPASKVSPEIVTVAVRPPTILRRSKRWISVRQGELTELQLYCFRKYANEAPPIPAPMTQT</sequence>
<dbReference type="Proteomes" id="UP001552299">
    <property type="component" value="Unassembled WGS sequence"/>
</dbReference>
<accession>A0ABD0V233</accession>
<feature type="region of interest" description="Disordered" evidence="1">
    <location>
        <begin position="1"/>
        <end position="36"/>
    </location>
</feature>
<keyword evidence="3" id="KW-1185">Reference proteome</keyword>
<evidence type="ECO:0000313" key="2">
    <source>
        <dbReference type="EMBL" id="KAL0918976.1"/>
    </source>
</evidence>
<proteinExistence type="predicted"/>
<evidence type="ECO:0000256" key="1">
    <source>
        <dbReference type="SAM" id="MobiDB-lite"/>
    </source>
</evidence>